<protein>
    <submittedName>
        <fullName evidence="3">Uncharacterized protein</fullName>
    </submittedName>
</protein>
<evidence type="ECO:0000256" key="1">
    <source>
        <dbReference type="SAM" id="MobiDB-lite"/>
    </source>
</evidence>
<feature type="transmembrane region" description="Helical" evidence="2">
    <location>
        <begin position="6"/>
        <end position="31"/>
    </location>
</feature>
<feature type="compositionally biased region" description="Polar residues" evidence="1">
    <location>
        <begin position="736"/>
        <end position="745"/>
    </location>
</feature>
<sequence>MLQNDFAPLWAVSLGVVVPLVAVVGVCICGCRKTVPKNDLHGLPGMVKITNPDEACNHQLAIEVRDNSAAGCAATSVEACDMSRRSSATVNRSLPAIPSDSERHRPGGEAIWENEPNGDTGSELYATVGDKQAEKHAAVPQIALQLGSGQQRLLTEDASLETSRDNESNMLSHGDDSVHYDCLKSEHPYDKVKKSEHPYAQVKTCDKTRSFINDAGSSGVNDCSSEAADPRTSGDRNGSGAAGAGDDECERGNPVPPPRTRRSTSSSAGAAVAAAVAGGAAAEAGAAAGAEVSAATDAATAAPVVASSSSAGTVPERACDIAAATAIAGRVAASQELPYMTPPIPQPANFSGDSQDSKGYTSISVREPLASIKAQTKVYNQSQAVEMQDPHYATVSDDSDEMYAAIEDPAPVYNSGSETYAQIQPLAPSEPLLSEQKVDSSVYPPQPPSVDSLKYVAHAHSRQASSSSASSSVANLGSPKPEKRQANSPLPPPPCGSPDKCADKPNLTVSEIVNIEEMYAKVMKKKHNMESNPSTSVMSQDVDHPSQNNECSKLHQEPDRLSISVSEIGAKCDSINSECNRTEGQLRTQDGSIVNSINSDMQLRNLSKSHQYFDPGYEVVHTHGVTDSSSTSENKAEPVPCEDDSYSHSCPSDSNTYNNNSSESNSTYSVRRLTNDSNNNNNSTENGIYPKYESVLPVGFAGDSTGNDSPFFSDEISEPNYESMPSEETELHYTGAQGTSGSSEVDPNYEVVEHDDPNYESVNYIESNSEPPYERLHNEVQDFESEIDHNYDSTMQCNNRTVENHEKSVAKSFNERERQTSEPGYEEIGQQNNKVWSELDPKERDGVSSFSSKEH</sequence>
<name>A0AAN9ZAA8_9ORTH</name>
<feature type="compositionally biased region" description="Basic and acidic residues" evidence="1">
    <location>
        <begin position="804"/>
        <end position="820"/>
    </location>
</feature>
<feature type="compositionally biased region" description="Polar residues" evidence="1">
    <location>
        <begin position="530"/>
        <end position="551"/>
    </location>
</feature>
<feature type="compositionally biased region" description="Low complexity" evidence="1">
    <location>
        <begin position="652"/>
        <end position="686"/>
    </location>
</feature>
<feature type="compositionally biased region" description="Basic and acidic residues" evidence="1">
    <location>
        <begin position="837"/>
        <end position="855"/>
    </location>
</feature>
<keyword evidence="4" id="KW-1185">Reference proteome</keyword>
<keyword evidence="2" id="KW-0812">Transmembrane</keyword>
<dbReference type="Proteomes" id="UP001378592">
    <property type="component" value="Unassembled WGS sequence"/>
</dbReference>
<feature type="compositionally biased region" description="Polar residues" evidence="1">
    <location>
        <begin position="215"/>
        <end position="224"/>
    </location>
</feature>
<keyword evidence="2" id="KW-1133">Transmembrane helix</keyword>
<keyword evidence="2" id="KW-0472">Membrane</keyword>
<comment type="caution">
    <text evidence="3">The sequence shown here is derived from an EMBL/GenBank/DDBJ whole genome shotgun (WGS) entry which is preliminary data.</text>
</comment>
<feature type="region of interest" description="Disordered" evidence="1">
    <location>
        <begin position="526"/>
        <end position="560"/>
    </location>
</feature>
<evidence type="ECO:0000313" key="4">
    <source>
        <dbReference type="Proteomes" id="UP001378592"/>
    </source>
</evidence>
<feature type="region of interest" description="Disordered" evidence="1">
    <location>
        <begin position="91"/>
        <end position="122"/>
    </location>
</feature>
<dbReference type="EMBL" id="JAZDUA010000066">
    <property type="protein sequence ID" value="KAK7869926.1"/>
    <property type="molecule type" value="Genomic_DNA"/>
</dbReference>
<reference evidence="3 4" key="1">
    <citation type="submission" date="2024-03" db="EMBL/GenBank/DDBJ databases">
        <title>The genome assembly and annotation of the cricket Gryllus longicercus Weissman &amp; Gray.</title>
        <authorList>
            <person name="Szrajer S."/>
            <person name="Gray D."/>
            <person name="Ylla G."/>
        </authorList>
    </citation>
    <scope>NUCLEOTIDE SEQUENCE [LARGE SCALE GENOMIC DNA]</scope>
    <source>
        <strain evidence="3">DAG 2021-001</strain>
        <tissue evidence="3">Whole body minus gut</tissue>
    </source>
</reference>
<dbReference type="AlphaFoldDB" id="A0AAN9ZAA8"/>
<feature type="compositionally biased region" description="Low complexity" evidence="1">
    <location>
        <begin position="456"/>
        <end position="474"/>
    </location>
</feature>
<feature type="region of interest" description="Disordered" evidence="1">
    <location>
        <begin position="623"/>
        <end position="749"/>
    </location>
</feature>
<accession>A0AAN9ZAA8</accession>
<gene>
    <name evidence="3" type="ORF">R5R35_013709</name>
</gene>
<evidence type="ECO:0000313" key="3">
    <source>
        <dbReference type="EMBL" id="KAK7869926.1"/>
    </source>
</evidence>
<organism evidence="3 4">
    <name type="scientific">Gryllus longicercus</name>
    <dbReference type="NCBI Taxonomy" id="2509291"/>
    <lineage>
        <taxon>Eukaryota</taxon>
        <taxon>Metazoa</taxon>
        <taxon>Ecdysozoa</taxon>
        <taxon>Arthropoda</taxon>
        <taxon>Hexapoda</taxon>
        <taxon>Insecta</taxon>
        <taxon>Pterygota</taxon>
        <taxon>Neoptera</taxon>
        <taxon>Polyneoptera</taxon>
        <taxon>Orthoptera</taxon>
        <taxon>Ensifera</taxon>
        <taxon>Gryllidea</taxon>
        <taxon>Grylloidea</taxon>
        <taxon>Gryllidae</taxon>
        <taxon>Gryllinae</taxon>
        <taxon>Gryllus</taxon>
    </lineage>
</organism>
<feature type="region of interest" description="Disordered" evidence="1">
    <location>
        <begin position="215"/>
        <end position="267"/>
    </location>
</feature>
<evidence type="ECO:0000256" key="2">
    <source>
        <dbReference type="SAM" id="Phobius"/>
    </source>
</evidence>
<feature type="region of interest" description="Disordered" evidence="1">
    <location>
        <begin position="433"/>
        <end position="508"/>
    </location>
</feature>
<proteinExistence type="predicted"/>
<feature type="region of interest" description="Disordered" evidence="1">
    <location>
        <begin position="804"/>
        <end position="855"/>
    </location>
</feature>